<gene>
    <name evidence="2" type="ORF">PIB30_057961</name>
</gene>
<keyword evidence="3" id="KW-1185">Reference proteome</keyword>
<evidence type="ECO:0000313" key="2">
    <source>
        <dbReference type="EMBL" id="MED6221776.1"/>
    </source>
</evidence>
<name>A0ABU6ZIJ4_9FABA</name>
<accession>A0ABU6ZIJ4</accession>
<evidence type="ECO:0000313" key="3">
    <source>
        <dbReference type="Proteomes" id="UP001341840"/>
    </source>
</evidence>
<feature type="region of interest" description="Disordered" evidence="1">
    <location>
        <begin position="1"/>
        <end position="23"/>
    </location>
</feature>
<organism evidence="2 3">
    <name type="scientific">Stylosanthes scabra</name>
    <dbReference type="NCBI Taxonomy" id="79078"/>
    <lineage>
        <taxon>Eukaryota</taxon>
        <taxon>Viridiplantae</taxon>
        <taxon>Streptophyta</taxon>
        <taxon>Embryophyta</taxon>
        <taxon>Tracheophyta</taxon>
        <taxon>Spermatophyta</taxon>
        <taxon>Magnoliopsida</taxon>
        <taxon>eudicotyledons</taxon>
        <taxon>Gunneridae</taxon>
        <taxon>Pentapetalae</taxon>
        <taxon>rosids</taxon>
        <taxon>fabids</taxon>
        <taxon>Fabales</taxon>
        <taxon>Fabaceae</taxon>
        <taxon>Papilionoideae</taxon>
        <taxon>50 kb inversion clade</taxon>
        <taxon>dalbergioids sensu lato</taxon>
        <taxon>Dalbergieae</taxon>
        <taxon>Pterocarpus clade</taxon>
        <taxon>Stylosanthes</taxon>
    </lineage>
</organism>
<comment type="caution">
    <text evidence="2">The sequence shown here is derived from an EMBL/GenBank/DDBJ whole genome shotgun (WGS) entry which is preliminary data.</text>
</comment>
<reference evidence="2 3" key="1">
    <citation type="journal article" date="2023" name="Plants (Basel)">
        <title>Bridging the Gap: Combining Genomics and Transcriptomics Approaches to Understand Stylosanthes scabra, an Orphan Legume from the Brazilian Caatinga.</title>
        <authorList>
            <person name="Ferreira-Neto J.R.C."/>
            <person name="da Silva M.D."/>
            <person name="Binneck E."/>
            <person name="de Melo N.F."/>
            <person name="da Silva R.H."/>
            <person name="de Melo A.L.T.M."/>
            <person name="Pandolfi V."/>
            <person name="Bustamante F.O."/>
            <person name="Brasileiro-Vidal A.C."/>
            <person name="Benko-Iseppon A.M."/>
        </authorList>
    </citation>
    <scope>NUCLEOTIDE SEQUENCE [LARGE SCALE GENOMIC DNA]</scope>
    <source>
        <tissue evidence="2">Leaves</tissue>
    </source>
</reference>
<protein>
    <submittedName>
        <fullName evidence="2">Uncharacterized protein</fullName>
    </submittedName>
</protein>
<dbReference type="Proteomes" id="UP001341840">
    <property type="component" value="Unassembled WGS sequence"/>
</dbReference>
<proteinExistence type="predicted"/>
<dbReference type="EMBL" id="JASCZI010272341">
    <property type="protein sequence ID" value="MED6221776.1"/>
    <property type="molecule type" value="Genomic_DNA"/>
</dbReference>
<sequence length="114" mass="12949">MSTTNSGNTKPANSTDTNNVTNQQQIFSLPPILVLSTQLELSLERDNHTTWQQQATVAIRGQILDNQLHSNRIPQQFPSTLDEELGIESPQYQRWVISLIVEDDEGQWTARSSW</sequence>
<evidence type="ECO:0000256" key="1">
    <source>
        <dbReference type="SAM" id="MobiDB-lite"/>
    </source>
</evidence>